<dbReference type="EMBL" id="CAJNAQ010000002">
    <property type="protein sequence ID" value="CAE6486038.1"/>
    <property type="molecule type" value="Genomic_DNA"/>
</dbReference>
<protein>
    <submittedName>
        <fullName evidence="1">Uncharacterized protein</fullName>
    </submittedName>
</protein>
<dbReference type="AlphaFoldDB" id="A0A812EXB8"/>
<evidence type="ECO:0000313" key="1">
    <source>
        <dbReference type="EMBL" id="CAE6486038.1"/>
    </source>
</evidence>
<name>A0A812EXB8_9ARCH</name>
<sequence length="96" mass="11179">MSKDKTMKQKEYPEELTFDEFDSIKWDSAKQFGYDDDRPIGQITQDVKEYAEKTGGQIYSQVDAESEVVYSRGLRFVNRTGRYEVVKLEGYTVDNS</sequence>
<dbReference type="RefSeq" id="WP_205097680.1">
    <property type="nucleotide sequence ID" value="NZ_CAJNAQ010000002.1"/>
</dbReference>
<organism evidence="1 2">
    <name type="scientific">Candidatus Nitrosotenuis uzonensis</name>
    <dbReference type="NCBI Taxonomy" id="1407055"/>
    <lineage>
        <taxon>Archaea</taxon>
        <taxon>Nitrososphaerota</taxon>
        <taxon>Candidatus Nitrosotenuis</taxon>
    </lineage>
</organism>
<gene>
    <name evidence="1" type="ORF">NUZ5A_20086</name>
</gene>
<evidence type="ECO:0000313" key="2">
    <source>
        <dbReference type="Proteomes" id="UP000655759"/>
    </source>
</evidence>
<comment type="caution">
    <text evidence="1">The sequence shown here is derived from an EMBL/GenBank/DDBJ whole genome shotgun (WGS) entry which is preliminary data.</text>
</comment>
<dbReference type="Proteomes" id="UP000655759">
    <property type="component" value="Unassembled WGS sequence"/>
</dbReference>
<proteinExistence type="predicted"/>
<accession>A0A812EXB8</accession>
<reference evidence="1" key="1">
    <citation type="submission" date="2021-02" db="EMBL/GenBank/DDBJ databases">
        <authorList>
            <person name="Han P."/>
        </authorList>
    </citation>
    <scope>NUCLEOTIDE SEQUENCE</scope>
    <source>
        <strain evidence="1">Candidatus Nitrosotenuis uzonensis 5A</strain>
    </source>
</reference>